<name>M3H5F8_9LEPT</name>
<protein>
    <submittedName>
        <fullName evidence="1">Uncharacterized protein</fullName>
    </submittedName>
</protein>
<evidence type="ECO:0000313" key="2">
    <source>
        <dbReference type="Proteomes" id="UP000011770"/>
    </source>
</evidence>
<evidence type="ECO:0000313" key="1">
    <source>
        <dbReference type="EMBL" id="EMF84356.1"/>
    </source>
</evidence>
<accession>M3H5F8</accession>
<sequence>MNFVNLFLKYKSLRQIAILRTNSQSRNSYFEKILSHFQPPNSPLF</sequence>
<organism evidence="1 2">
    <name type="scientific">Leptospira weilii serovar Topaz str. LT2116</name>
    <dbReference type="NCBI Taxonomy" id="1088540"/>
    <lineage>
        <taxon>Bacteria</taxon>
        <taxon>Pseudomonadati</taxon>
        <taxon>Spirochaetota</taxon>
        <taxon>Spirochaetia</taxon>
        <taxon>Leptospirales</taxon>
        <taxon>Leptospiraceae</taxon>
        <taxon>Leptospira</taxon>
    </lineage>
</organism>
<dbReference type="AlphaFoldDB" id="M3H5F8"/>
<dbReference type="EMBL" id="AHOR02000003">
    <property type="protein sequence ID" value="EMF84356.1"/>
    <property type="molecule type" value="Genomic_DNA"/>
</dbReference>
<dbReference type="Proteomes" id="UP000011770">
    <property type="component" value="Unassembled WGS sequence"/>
</dbReference>
<comment type="caution">
    <text evidence="1">The sequence shown here is derived from an EMBL/GenBank/DDBJ whole genome shotgun (WGS) entry which is preliminary data.</text>
</comment>
<gene>
    <name evidence="1" type="ORF">LEP1GSC188_3192</name>
</gene>
<reference evidence="1 2" key="1">
    <citation type="submission" date="2013-01" db="EMBL/GenBank/DDBJ databases">
        <authorList>
            <person name="Harkins D.M."/>
            <person name="Durkin A.S."/>
            <person name="Brinkac L.M."/>
            <person name="Haft D.H."/>
            <person name="Selengut J.D."/>
            <person name="Sanka R."/>
            <person name="DePew J."/>
            <person name="Purushe J."/>
            <person name="Tulsiani S.M."/>
            <person name="Graham G.C."/>
            <person name="Burns M.-A."/>
            <person name="Dohnt M.F."/>
            <person name="Smythe L.D."/>
            <person name="McKay D.B."/>
            <person name="Craig S.B."/>
            <person name="Vinetz J.M."/>
            <person name="Sutton G.G."/>
            <person name="Nierman W.C."/>
            <person name="Fouts D.E."/>
        </authorList>
    </citation>
    <scope>NUCLEOTIDE SEQUENCE [LARGE SCALE GENOMIC DNA]</scope>
    <source>
        <strain evidence="1 2">LT2116</strain>
    </source>
</reference>
<proteinExistence type="predicted"/>